<keyword evidence="6" id="KW-1185">Reference proteome</keyword>
<keyword evidence="2" id="KW-0597">Phosphoprotein</keyword>
<evidence type="ECO:0000313" key="6">
    <source>
        <dbReference type="Proteomes" id="UP001589718"/>
    </source>
</evidence>
<dbReference type="SUPFAM" id="SSF160582">
    <property type="entry name" value="MbtH-like"/>
    <property type="match status" value="1"/>
</dbReference>
<dbReference type="InterPro" id="IPR020845">
    <property type="entry name" value="AMP-binding_CS"/>
</dbReference>
<dbReference type="Proteomes" id="UP001589718">
    <property type="component" value="Unassembled WGS sequence"/>
</dbReference>
<gene>
    <name evidence="5" type="ORF">ACFFTU_25620</name>
</gene>
<dbReference type="PRINTS" id="PR00154">
    <property type="entry name" value="AMPBINDING"/>
</dbReference>
<dbReference type="Gene3D" id="3.40.50.12780">
    <property type="entry name" value="N-terminal domain of ligase-like"/>
    <property type="match status" value="1"/>
</dbReference>
<dbReference type="Pfam" id="PF13193">
    <property type="entry name" value="AMP-binding_C"/>
    <property type="match status" value="1"/>
</dbReference>
<dbReference type="InterPro" id="IPR025110">
    <property type="entry name" value="AMP-bd_C"/>
</dbReference>
<dbReference type="SUPFAM" id="SSF47336">
    <property type="entry name" value="ACP-like"/>
    <property type="match status" value="1"/>
</dbReference>
<dbReference type="InterPro" id="IPR038020">
    <property type="entry name" value="MbtH-like_sf"/>
</dbReference>
<dbReference type="Pfam" id="PF00550">
    <property type="entry name" value="PP-binding"/>
    <property type="match status" value="1"/>
</dbReference>
<dbReference type="SMART" id="SM00923">
    <property type="entry name" value="MbtH"/>
    <property type="match status" value="1"/>
</dbReference>
<proteinExistence type="predicted"/>
<protein>
    <submittedName>
        <fullName evidence="5">Amino acid adenylation domain-containing protein</fullName>
    </submittedName>
</protein>
<dbReference type="InterPro" id="IPR029058">
    <property type="entry name" value="AB_hydrolase_fold"/>
</dbReference>
<dbReference type="InterPro" id="IPR020459">
    <property type="entry name" value="AMP-binding"/>
</dbReference>
<dbReference type="InterPro" id="IPR036736">
    <property type="entry name" value="ACP-like_sf"/>
</dbReference>
<accession>A0ABV5PKP1</accession>
<dbReference type="Gene3D" id="3.30.300.30">
    <property type="match status" value="1"/>
</dbReference>
<evidence type="ECO:0000256" key="2">
    <source>
        <dbReference type="ARBA" id="ARBA00022553"/>
    </source>
</evidence>
<dbReference type="PROSITE" id="PS00455">
    <property type="entry name" value="AMP_BINDING"/>
    <property type="match status" value="1"/>
</dbReference>
<dbReference type="Pfam" id="PF03621">
    <property type="entry name" value="MbtH"/>
    <property type="match status" value="1"/>
</dbReference>
<keyword evidence="1" id="KW-0596">Phosphopantetheine</keyword>
<dbReference type="InterPro" id="IPR010071">
    <property type="entry name" value="AA_adenyl_dom"/>
</dbReference>
<dbReference type="InterPro" id="IPR020806">
    <property type="entry name" value="PKS_PP-bd"/>
</dbReference>
<dbReference type="PANTHER" id="PTHR45527">
    <property type="entry name" value="NONRIBOSOMAL PEPTIDE SYNTHETASE"/>
    <property type="match status" value="1"/>
</dbReference>
<organism evidence="5 6">
    <name type="scientific">Streptomyces cremeus</name>
    <dbReference type="NCBI Taxonomy" id="66881"/>
    <lineage>
        <taxon>Bacteria</taxon>
        <taxon>Bacillati</taxon>
        <taxon>Actinomycetota</taxon>
        <taxon>Actinomycetes</taxon>
        <taxon>Kitasatosporales</taxon>
        <taxon>Streptomycetaceae</taxon>
        <taxon>Streptomyces</taxon>
    </lineage>
</organism>
<dbReference type="InterPro" id="IPR000873">
    <property type="entry name" value="AMP-dep_synth/lig_dom"/>
</dbReference>
<evidence type="ECO:0000259" key="4">
    <source>
        <dbReference type="PROSITE" id="PS50075"/>
    </source>
</evidence>
<dbReference type="PANTHER" id="PTHR45527:SF1">
    <property type="entry name" value="FATTY ACID SYNTHASE"/>
    <property type="match status" value="1"/>
</dbReference>
<dbReference type="NCBIfam" id="TIGR01733">
    <property type="entry name" value="AA-adenyl-dom"/>
    <property type="match status" value="1"/>
</dbReference>
<feature type="domain" description="Carrier" evidence="4">
    <location>
        <begin position="594"/>
        <end position="668"/>
    </location>
</feature>
<dbReference type="SMART" id="SM00823">
    <property type="entry name" value="PKS_PP"/>
    <property type="match status" value="1"/>
</dbReference>
<name>A0ABV5PKP1_STRCM</name>
<dbReference type="InterPro" id="IPR042099">
    <property type="entry name" value="ANL_N_sf"/>
</dbReference>
<dbReference type="EMBL" id="JBHMCR010000017">
    <property type="protein sequence ID" value="MFB9523328.1"/>
    <property type="molecule type" value="Genomic_DNA"/>
</dbReference>
<dbReference type="SUPFAM" id="SSF56801">
    <property type="entry name" value="Acetyl-CoA synthetase-like"/>
    <property type="match status" value="1"/>
</dbReference>
<evidence type="ECO:0000313" key="5">
    <source>
        <dbReference type="EMBL" id="MFB9523328.1"/>
    </source>
</evidence>
<dbReference type="PROSITE" id="PS50075">
    <property type="entry name" value="CARRIER"/>
    <property type="match status" value="1"/>
</dbReference>
<dbReference type="Gene3D" id="3.90.820.10">
    <property type="entry name" value="Structural Genomics, Unknown Function 30-nov-00 1gh9 Mol_id"/>
    <property type="match status" value="1"/>
</dbReference>
<reference evidence="5 6" key="1">
    <citation type="submission" date="2024-09" db="EMBL/GenBank/DDBJ databases">
        <authorList>
            <person name="Sun Q."/>
            <person name="Mori K."/>
        </authorList>
    </citation>
    <scope>NUCLEOTIDE SEQUENCE [LARGE SCALE GENOMIC DNA]</scope>
    <source>
        <strain evidence="5 6">JCM 4362</strain>
    </source>
</reference>
<comment type="caution">
    <text evidence="5">The sequence shown here is derived from an EMBL/GenBank/DDBJ whole genome shotgun (WGS) entry which is preliminary data.</text>
</comment>
<dbReference type="InterPro" id="IPR009081">
    <property type="entry name" value="PP-bd_ACP"/>
</dbReference>
<dbReference type="InterPro" id="IPR045851">
    <property type="entry name" value="AMP-bd_C_sf"/>
</dbReference>
<sequence>MPANPFEDPDESYLVLCNQRGQRSLWPARLPVPAGWPVELPATSRARARAYVEEVWPDVRPHTPAASSAETLPVLFERAAARHADLPAVESEHTALTYAQLGDRVNGLARRLIAHGLGPGDLVGISVPRGPDQVVAALAVTTAGAGYVPLDPGYPPALLRHMAADSGLRTLLHTGPVPVDVTGPDTLDITGPDTPGPAAPDAGDRPAGPVTDEERRRPLRADDTAYVIYTSGSTGVPKGVVIPHAGMAALAEAQQHWIAPGPGDRVLQWASFNFDAGFWDLTLALLSGATLVLTDDRAVLPGEELRRTLIDRRISHAVLPPVALTATDPDGVLPGGVVLSTGDSCTQALVARWAPGRRMFNGYGPTEMTVGVTMAGPVRPGEPVSIGEPWPGNEVRVLDVALQPCQYGEEGELYLVGEGEALGYLNRPALTAERFVADPYGAPGSRMYRSGDLGYLDKDGPLHFTGRADRQVKLRGFRVELGEVEAALESCPGVRLGAVVVTGEVDSARLVAFVVSGTDPAGGGSGLAEELRGLLAARLPAHMVPSRIEVVASLPMTSNGKIDRRALEQRAAAARRAGESGASEGAGASAGRAVDLSDPVAALCALAARVLEVPEVAPDDNFFDRGGHSVLAVRLAKAVREEWGMNLPVRAVFERPTMAELGGLLSPV</sequence>
<feature type="region of interest" description="Disordered" evidence="3">
    <location>
        <begin position="185"/>
        <end position="217"/>
    </location>
</feature>
<evidence type="ECO:0000256" key="1">
    <source>
        <dbReference type="ARBA" id="ARBA00022450"/>
    </source>
</evidence>
<dbReference type="InterPro" id="IPR005153">
    <property type="entry name" value="MbtH-like_dom"/>
</dbReference>
<dbReference type="Pfam" id="PF00501">
    <property type="entry name" value="AMP-binding"/>
    <property type="match status" value="1"/>
</dbReference>
<dbReference type="Gene3D" id="3.40.50.1820">
    <property type="entry name" value="alpha/beta hydrolase"/>
    <property type="match status" value="1"/>
</dbReference>
<dbReference type="RefSeq" id="WP_345226104.1">
    <property type="nucleotide sequence ID" value="NZ_BAAAXE010000013.1"/>
</dbReference>
<feature type="compositionally biased region" description="Low complexity" evidence="3">
    <location>
        <begin position="199"/>
        <end position="209"/>
    </location>
</feature>
<evidence type="ECO:0000256" key="3">
    <source>
        <dbReference type="SAM" id="MobiDB-lite"/>
    </source>
</evidence>